<organism evidence="9 10">
    <name type="scientific">Rubrivivax gelatinosus (strain NBRC 100245 / IL144)</name>
    <dbReference type="NCBI Taxonomy" id="983917"/>
    <lineage>
        <taxon>Bacteria</taxon>
        <taxon>Pseudomonadati</taxon>
        <taxon>Pseudomonadota</taxon>
        <taxon>Betaproteobacteria</taxon>
        <taxon>Burkholderiales</taxon>
        <taxon>Sphaerotilaceae</taxon>
        <taxon>Rubrivivax</taxon>
    </lineage>
</organism>
<evidence type="ECO:0000313" key="9">
    <source>
        <dbReference type="EMBL" id="BAL97433.1"/>
    </source>
</evidence>
<protein>
    <recommendedName>
        <fullName evidence="2 7">DNA repair protein RecO</fullName>
    </recommendedName>
    <alternativeName>
        <fullName evidence="6 7">Recombination protein O</fullName>
    </alternativeName>
</protein>
<comment type="similarity">
    <text evidence="1 7">Belongs to the RecO family.</text>
</comment>
<dbReference type="Pfam" id="PF11967">
    <property type="entry name" value="RecO_N"/>
    <property type="match status" value="1"/>
</dbReference>
<name>I0HWP6_RUBGI</name>
<dbReference type="HOGENOM" id="CLU_066645_0_0_4"/>
<sequence length="251" mass="27155">MSRAAAAPLSAYVLHSWDWSETSLIVELFTRERGRVVVAAKGAKRPTSQLRPVLLPFQRIAVQLGRTPADEAAEIHTLRTAEWGGGVPPVPAAAMFSAFYCNELLMKLLARQDAFPQLFDAYAETLAALAADEAAALRAFELVLLRELGLLPELGTETLTLAPLAPARRYALHPEAGVVADAEGLTGADWVRLEAALVAHHGPALRAACTPVAPALRGPLRTVLHYHLGHARLRSRQVFQDVQKLVDTASR</sequence>
<dbReference type="KEGG" id="rge:RGE_40970"/>
<evidence type="ECO:0000256" key="1">
    <source>
        <dbReference type="ARBA" id="ARBA00007452"/>
    </source>
</evidence>
<dbReference type="Pfam" id="PF02565">
    <property type="entry name" value="RecO_C"/>
    <property type="match status" value="1"/>
</dbReference>
<evidence type="ECO:0000256" key="7">
    <source>
        <dbReference type="HAMAP-Rule" id="MF_00201"/>
    </source>
</evidence>
<dbReference type="SUPFAM" id="SSF50249">
    <property type="entry name" value="Nucleic acid-binding proteins"/>
    <property type="match status" value="1"/>
</dbReference>
<keyword evidence="4 7" id="KW-0233">DNA recombination</keyword>
<evidence type="ECO:0000313" key="10">
    <source>
        <dbReference type="Proteomes" id="UP000007883"/>
    </source>
</evidence>
<keyword evidence="5 7" id="KW-0234">DNA repair</keyword>
<keyword evidence="10" id="KW-1185">Reference proteome</keyword>
<dbReference type="PANTHER" id="PTHR33991:SF1">
    <property type="entry name" value="DNA REPAIR PROTEIN RECO"/>
    <property type="match status" value="1"/>
</dbReference>
<evidence type="ECO:0000259" key="8">
    <source>
        <dbReference type="Pfam" id="PF11967"/>
    </source>
</evidence>
<keyword evidence="3 7" id="KW-0227">DNA damage</keyword>
<dbReference type="InterPro" id="IPR003717">
    <property type="entry name" value="RecO"/>
</dbReference>
<gene>
    <name evidence="7 9" type="primary">recO</name>
    <name evidence="9" type="ordered locus">RGE_40970</name>
</gene>
<evidence type="ECO:0000256" key="2">
    <source>
        <dbReference type="ARBA" id="ARBA00021310"/>
    </source>
</evidence>
<reference evidence="9 10" key="1">
    <citation type="journal article" date="2012" name="J. Bacteriol.">
        <title>Complete genome sequence of phototrophic betaproteobacterium Rubrivivax gelatinosus IL144.</title>
        <authorList>
            <person name="Nagashima S."/>
            <person name="Kamimura A."/>
            <person name="Shimizu T."/>
            <person name="Nakamura-isaki S."/>
            <person name="Aono E."/>
            <person name="Sakamoto K."/>
            <person name="Ichikawa N."/>
            <person name="Nakazawa H."/>
            <person name="Sekine M."/>
            <person name="Yamazaki S."/>
            <person name="Fujita N."/>
            <person name="Shimada K."/>
            <person name="Hanada S."/>
            <person name="Nagashima K.V.P."/>
        </authorList>
    </citation>
    <scope>NUCLEOTIDE SEQUENCE [LARGE SCALE GENOMIC DNA]</scope>
    <source>
        <strain evidence="10">NBRC 100245 / IL144</strain>
    </source>
</reference>
<dbReference type="EMBL" id="AP012320">
    <property type="protein sequence ID" value="BAL97433.1"/>
    <property type="molecule type" value="Genomic_DNA"/>
</dbReference>
<comment type="function">
    <text evidence="7">Involved in DNA repair and RecF pathway recombination.</text>
</comment>
<dbReference type="RefSeq" id="WP_014430283.1">
    <property type="nucleotide sequence ID" value="NC_017075.1"/>
</dbReference>
<dbReference type="InterPro" id="IPR042242">
    <property type="entry name" value="RecO_C"/>
</dbReference>
<dbReference type="Gene3D" id="2.40.50.140">
    <property type="entry name" value="Nucleic acid-binding proteins"/>
    <property type="match status" value="1"/>
</dbReference>
<dbReference type="eggNOG" id="COG1381">
    <property type="taxonomic scope" value="Bacteria"/>
</dbReference>
<dbReference type="PANTHER" id="PTHR33991">
    <property type="entry name" value="DNA REPAIR PROTEIN RECO"/>
    <property type="match status" value="1"/>
</dbReference>
<accession>I0HWP6</accession>
<dbReference type="SUPFAM" id="SSF57863">
    <property type="entry name" value="ArfGap/RecO-like zinc finger"/>
    <property type="match status" value="1"/>
</dbReference>
<dbReference type="AlphaFoldDB" id="I0HWP6"/>
<dbReference type="InterPro" id="IPR012340">
    <property type="entry name" value="NA-bd_OB-fold"/>
</dbReference>
<dbReference type="PATRIC" id="fig|983917.3.peg.3997"/>
<dbReference type="Proteomes" id="UP000007883">
    <property type="component" value="Chromosome"/>
</dbReference>
<dbReference type="NCBIfam" id="TIGR00613">
    <property type="entry name" value="reco"/>
    <property type="match status" value="1"/>
</dbReference>
<dbReference type="STRING" id="983917.RGE_40970"/>
<evidence type="ECO:0000256" key="4">
    <source>
        <dbReference type="ARBA" id="ARBA00023172"/>
    </source>
</evidence>
<dbReference type="GO" id="GO:0043590">
    <property type="term" value="C:bacterial nucleoid"/>
    <property type="evidence" value="ECO:0007669"/>
    <property type="project" value="TreeGrafter"/>
</dbReference>
<dbReference type="InterPro" id="IPR022572">
    <property type="entry name" value="DNA_rep/recomb_RecO_N"/>
</dbReference>
<evidence type="ECO:0000256" key="3">
    <source>
        <dbReference type="ARBA" id="ARBA00022763"/>
    </source>
</evidence>
<proteinExistence type="inferred from homology"/>
<dbReference type="Gene3D" id="1.20.1440.120">
    <property type="entry name" value="Recombination protein O, C-terminal domain"/>
    <property type="match status" value="1"/>
</dbReference>
<dbReference type="GO" id="GO:0006310">
    <property type="term" value="P:DNA recombination"/>
    <property type="evidence" value="ECO:0007669"/>
    <property type="project" value="UniProtKB-UniRule"/>
</dbReference>
<dbReference type="InterPro" id="IPR037278">
    <property type="entry name" value="ARFGAP/RecO"/>
</dbReference>
<feature type="domain" description="DNA replication/recombination mediator RecO N-terminal" evidence="8">
    <location>
        <begin position="10"/>
        <end position="70"/>
    </location>
</feature>
<evidence type="ECO:0000256" key="5">
    <source>
        <dbReference type="ARBA" id="ARBA00023204"/>
    </source>
</evidence>
<dbReference type="HAMAP" id="MF_00201">
    <property type="entry name" value="RecO"/>
    <property type="match status" value="1"/>
</dbReference>
<evidence type="ECO:0000256" key="6">
    <source>
        <dbReference type="ARBA" id="ARBA00033409"/>
    </source>
</evidence>
<dbReference type="GO" id="GO:0006302">
    <property type="term" value="P:double-strand break repair"/>
    <property type="evidence" value="ECO:0007669"/>
    <property type="project" value="TreeGrafter"/>
</dbReference>